<dbReference type="AlphaFoldDB" id="A0A9P5Y4E7"/>
<evidence type="ECO:0000313" key="2">
    <source>
        <dbReference type="Proteomes" id="UP000807353"/>
    </source>
</evidence>
<name>A0A9P5Y4E7_9AGAR</name>
<protein>
    <submittedName>
        <fullName evidence="1">Uncharacterized protein</fullName>
    </submittedName>
</protein>
<dbReference type="EMBL" id="MU150276">
    <property type="protein sequence ID" value="KAF9462058.1"/>
    <property type="molecule type" value="Genomic_DNA"/>
</dbReference>
<evidence type="ECO:0000313" key="1">
    <source>
        <dbReference type="EMBL" id="KAF9462058.1"/>
    </source>
</evidence>
<accession>A0A9P5Y4E7</accession>
<dbReference type="Proteomes" id="UP000807353">
    <property type="component" value="Unassembled WGS sequence"/>
</dbReference>
<sequence length="112" mass="12327">MCTLTPPPRQDIIWRLSGGAYSYVPLPPQGSRQAQASAWWWRPRTTSTDPGRPLNRITTSSFKVKFFLLLLLLTRASATPHTQTPTPPPKHMDMNKGIGHGMLCSVVAVSGS</sequence>
<organism evidence="1 2">
    <name type="scientific">Collybia nuda</name>
    <dbReference type="NCBI Taxonomy" id="64659"/>
    <lineage>
        <taxon>Eukaryota</taxon>
        <taxon>Fungi</taxon>
        <taxon>Dikarya</taxon>
        <taxon>Basidiomycota</taxon>
        <taxon>Agaricomycotina</taxon>
        <taxon>Agaricomycetes</taxon>
        <taxon>Agaricomycetidae</taxon>
        <taxon>Agaricales</taxon>
        <taxon>Tricholomatineae</taxon>
        <taxon>Clitocybaceae</taxon>
        <taxon>Collybia</taxon>
    </lineage>
</organism>
<gene>
    <name evidence="1" type="ORF">BDZ94DRAFT_1262314</name>
</gene>
<reference evidence="1" key="1">
    <citation type="submission" date="2020-11" db="EMBL/GenBank/DDBJ databases">
        <authorList>
            <consortium name="DOE Joint Genome Institute"/>
            <person name="Ahrendt S."/>
            <person name="Riley R."/>
            <person name="Andreopoulos W."/>
            <person name="Labutti K."/>
            <person name="Pangilinan J."/>
            <person name="Ruiz-Duenas F.J."/>
            <person name="Barrasa J.M."/>
            <person name="Sanchez-Garcia M."/>
            <person name="Camarero S."/>
            <person name="Miyauchi S."/>
            <person name="Serrano A."/>
            <person name="Linde D."/>
            <person name="Babiker R."/>
            <person name="Drula E."/>
            <person name="Ayuso-Fernandez I."/>
            <person name="Pacheco R."/>
            <person name="Padilla G."/>
            <person name="Ferreira P."/>
            <person name="Barriuso J."/>
            <person name="Kellner H."/>
            <person name="Castanera R."/>
            <person name="Alfaro M."/>
            <person name="Ramirez L."/>
            <person name="Pisabarro A.G."/>
            <person name="Kuo A."/>
            <person name="Tritt A."/>
            <person name="Lipzen A."/>
            <person name="He G."/>
            <person name="Yan M."/>
            <person name="Ng V."/>
            <person name="Cullen D."/>
            <person name="Martin F."/>
            <person name="Rosso M.-N."/>
            <person name="Henrissat B."/>
            <person name="Hibbett D."/>
            <person name="Martinez A.T."/>
            <person name="Grigoriev I.V."/>
        </authorList>
    </citation>
    <scope>NUCLEOTIDE SEQUENCE</scope>
    <source>
        <strain evidence="1">CBS 247.69</strain>
    </source>
</reference>
<comment type="caution">
    <text evidence="1">The sequence shown here is derived from an EMBL/GenBank/DDBJ whole genome shotgun (WGS) entry which is preliminary data.</text>
</comment>
<proteinExistence type="predicted"/>
<keyword evidence="2" id="KW-1185">Reference proteome</keyword>